<sequence>MPSQQEVQWSQLKVGVLIIVALSALMALIFLMSGNTGGFFTGKIRLHAYFENSAGLKVGAPVNLDGVTIGNVKAIKIVAQPRLTPVEVIMSVSKKYQGQLHSDSKAGLSTVGVLGDTVVDIDNRTAKGGPIQNGAQLPTNETPNLNDVIQASQGTIQQLNVILGNVNALINQISSGQGTIGKLISDPSLYNNLNASVTKLNKVATQLSSGQGTIGKLLKDPSLYNHLNETATKIDDVANKIDTDQGTLGKLIQDPTLYNNLNQSVTKLNHLLTQVNSGQGALGMMVNNKAFANKLNDTVTQLDSILQQANAGKGTLGQLIKNPSLYNHLDQVAASSNTLVTAIRKNPKKYLVIHLKIF</sequence>
<feature type="domain" description="Mce/MlaD" evidence="2">
    <location>
        <begin position="43"/>
        <end position="122"/>
    </location>
</feature>
<protein>
    <submittedName>
        <fullName evidence="3">MCE family protein</fullName>
    </submittedName>
</protein>
<dbReference type="InterPro" id="IPR003399">
    <property type="entry name" value="Mce/MlaD"/>
</dbReference>
<evidence type="ECO:0000313" key="3">
    <source>
        <dbReference type="EMBL" id="HGY95354.1"/>
    </source>
</evidence>
<reference evidence="3" key="1">
    <citation type="journal article" date="2020" name="mSystems">
        <title>Genome- and Community-Level Interaction Insights into Carbon Utilization and Element Cycling Functions of Hydrothermarchaeota in Hydrothermal Sediment.</title>
        <authorList>
            <person name="Zhou Z."/>
            <person name="Liu Y."/>
            <person name="Xu W."/>
            <person name="Pan J."/>
            <person name="Luo Z.H."/>
            <person name="Li M."/>
        </authorList>
    </citation>
    <scope>NUCLEOTIDE SEQUENCE [LARGE SCALE GENOMIC DNA]</scope>
    <source>
        <strain evidence="3">SpSt-855</strain>
    </source>
</reference>
<keyword evidence="1" id="KW-0472">Membrane</keyword>
<evidence type="ECO:0000259" key="2">
    <source>
        <dbReference type="Pfam" id="PF02470"/>
    </source>
</evidence>
<dbReference type="EMBL" id="DTKL01000073">
    <property type="protein sequence ID" value="HGY95354.1"/>
    <property type="molecule type" value="Genomic_DNA"/>
</dbReference>
<dbReference type="PANTHER" id="PTHR33371:SF4">
    <property type="entry name" value="INTERMEMBRANE PHOSPHOLIPID TRANSPORT SYSTEM BINDING PROTEIN MLAD"/>
    <property type="match status" value="1"/>
</dbReference>
<dbReference type="GO" id="GO:0005548">
    <property type="term" value="F:phospholipid transporter activity"/>
    <property type="evidence" value="ECO:0007669"/>
    <property type="project" value="TreeGrafter"/>
</dbReference>
<proteinExistence type="predicted"/>
<dbReference type="InterPro" id="IPR052336">
    <property type="entry name" value="MlaD_Phospholipid_Transporter"/>
</dbReference>
<evidence type="ECO:0000256" key="1">
    <source>
        <dbReference type="SAM" id="Phobius"/>
    </source>
</evidence>
<dbReference type="AlphaFoldDB" id="A0A7V5CU91"/>
<comment type="caution">
    <text evidence="3">The sequence shown here is derived from an EMBL/GenBank/DDBJ whole genome shotgun (WGS) entry which is preliminary data.</text>
</comment>
<name>A0A7V5CU91_9BACT</name>
<accession>A0A7V5CU91</accession>
<dbReference type="PANTHER" id="PTHR33371">
    <property type="entry name" value="INTERMEMBRANE PHOSPHOLIPID TRANSPORT SYSTEM BINDING PROTEIN MLAD-RELATED"/>
    <property type="match status" value="1"/>
</dbReference>
<keyword evidence="1" id="KW-0812">Transmembrane</keyword>
<organism evidence="3">
    <name type="scientific">Acidobacterium capsulatum</name>
    <dbReference type="NCBI Taxonomy" id="33075"/>
    <lineage>
        <taxon>Bacteria</taxon>
        <taxon>Pseudomonadati</taxon>
        <taxon>Acidobacteriota</taxon>
        <taxon>Terriglobia</taxon>
        <taxon>Terriglobales</taxon>
        <taxon>Acidobacteriaceae</taxon>
        <taxon>Acidobacterium</taxon>
    </lineage>
</organism>
<dbReference type="GO" id="GO:0005543">
    <property type="term" value="F:phospholipid binding"/>
    <property type="evidence" value="ECO:0007669"/>
    <property type="project" value="TreeGrafter"/>
</dbReference>
<keyword evidence="1" id="KW-1133">Transmembrane helix</keyword>
<gene>
    <name evidence="3" type="ORF">ENW50_11830</name>
</gene>
<dbReference type="Pfam" id="PF02470">
    <property type="entry name" value="MlaD"/>
    <property type="match status" value="1"/>
</dbReference>
<feature type="transmembrane region" description="Helical" evidence="1">
    <location>
        <begin position="12"/>
        <end position="32"/>
    </location>
</feature>